<dbReference type="EMBL" id="PFOB01000031">
    <property type="protein sequence ID" value="PIZ63124.1"/>
    <property type="molecule type" value="Genomic_DNA"/>
</dbReference>
<evidence type="ECO:0000313" key="3">
    <source>
        <dbReference type="Proteomes" id="UP000228503"/>
    </source>
</evidence>
<evidence type="ECO:0000256" key="1">
    <source>
        <dbReference type="SAM" id="Phobius"/>
    </source>
</evidence>
<accession>A0A2M7TZ66</accession>
<keyword evidence="1" id="KW-0812">Transmembrane</keyword>
<keyword evidence="1" id="KW-1133">Transmembrane helix</keyword>
<comment type="caution">
    <text evidence="2">The sequence shown here is derived from an EMBL/GenBank/DDBJ whole genome shotgun (WGS) entry which is preliminary data.</text>
</comment>
<sequence>MNKLTWIPRALLLVGIVLGALVLGPQPLMAQEALGYEYFEPSQEDPIRVDCGNGELYDWTGGELPVRFSSMEVEVSPGRWCSMEFQPPDWVSGMTIITLIAAFLLVAAIFVFRWRFKRQNSAVRLDEVFEENLYFQ</sequence>
<evidence type="ECO:0000313" key="2">
    <source>
        <dbReference type="EMBL" id="PIZ63124.1"/>
    </source>
</evidence>
<protein>
    <submittedName>
        <fullName evidence="2">Uncharacterized protein</fullName>
    </submittedName>
</protein>
<feature type="transmembrane region" description="Helical" evidence="1">
    <location>
        <begin position="90"/>
        <end position="112"/>
    </location>
</feature>
<keyword evidence="1" id="KW-0472">Membrane</keyword>
<proteinExistence type="predicted"/>
<dbReference type="Proteomes" id="UP000228503">
    <property type="component" value="Unassembled WGS sequence"/>
</dbReference>
<reference evidence="3" key="1">
    <citation type="submission" date="2017-09" db="EMBL/GenBank/DDBJ databases">
        <title>Depth-based differentiation of microbial function through sediment-hosted aquifers and enrichment of novel symbionts in the deep terrestrial subsurface.</title>
        <authorList>
            <person name="Probst A.J."/>
            <person name="Ladd B."/>
            <person name="Jarett J.K."/>
            <person name="Geller-Mcgrath D.E."/>
            <person name="Sieber C.M.K."/>
            <person name="Emerson J.B."/>
            <person name="Anantharaman K."/>
            <person name="Thomas B.C."/>
            <person name="Malmstrom R."/>
            <person name="Stieglmeier M."/>
            <person name="Klingl A."/>
            <person name="Woyke T."/>
            <person name="Ryan C.M."/>
            <person name="Banfield J.F."/>
        </authorList>
    </citation>
    <scope>NUCLEOTIDE SEQUENCE [LARGE SCALE GENOMIC DNA]</scope>
</reference>
<organism evidence="2 3">
    <name type="scientific">Candidatus Roizmanbacteria bacterium CG_4_10_14_0_2_um_filter_39_13</name>
    <dbReference type="NCBI Taxonomy" id="1974825"/>
    <lineage>
        <taxon>Bacteria</taxon>
        <taxon>Candidatus Roizmaniibacteriota</taxon>
    </lineage>
</organism>
<gene>
    <name evidence="2" type="ORF">COY16_02730</name>
</gene>
<name>A0A2M7TZ66_9BACT</name>
<dbReference type="AlphaFoldDB" id="A0A2M7TZ66"/>